<keyword evidence="1" id="KW-1133">Transmembrane helix</keyword>
<dbReference type="EMBL" id="KZ679130">
    <property type="protein sequence ID" value="PTB77518.1"/>
    <property type="molecule type" value="Genomic_DNA"/>
</dbReference>
<sequence length="132" mass="15131">METRSNGALAFQQQPPLRHSMEFYRKRVFPAFPALYSLPATFLDILSIPVVLLSRDFSPELIDCFYLHSHSSFILAPFMILATALLGVWSFDALVDMAQRTKGREIDEGVKLICCFGVYRWFSFGQYPVQVK</sequence>
<proteinExistence type="predicted"/>
<feature type="transmembrane region" description="Helical" evidence="1">
    <location>
        <begin position="73"/>
        <end position="95"/>
    </location>
</feature>
<keyword evidence="1" id="KW-0812">Transmembrane</keyword>
<reference evidence="2 3" key="1">
    <citation type="submission" date="2016-07" db="EMBL/GenBank/DDBJ databases">
        <title>Multiple horizontal gene transfer events from other fungi enriched the ability of initially mycotrophic Trichoderma (Ascomycota) to feed on dead plant biomass.</title>
        <authorList>
            <consortium name="DOE Joint Genome Institute"/>
            <person name="Aerts A."/>
            <person name="Atanasova L."/>
            <person name="Chenthamara K."/>
            <person name="Zhang J."/>
            <person name="Grujic M."/>
            <person name="Henrissat B."/>
            <person name="Kuo A."/>
            <person name="Salamov A."/>
            <person name="Lipzen A."/>
            <person name="Labutti K."/>
            <person name="Barry K."/>
            <person name="Miao Y."/>
            <person name="Rahimi M.J."/>
            <person name="Shen Q."/>
            <person name="Grigoriev I.V."/>
            <person name="Kubicek C.P."/>
            <person name="Druzhinina I.S."/>
        </authorList>
    </citation>
    <scope>NUCLEOTIDE SEQUENCE [LARGE SCALE GENOMIC DNA]</scope>
    <source>
        <strain evidence="2 3">ATCC 18648</strain>
    </source>
</reference>
<accession>A0A2T4C7M1</accession>
<dbReference type="AlphaFoldDB" id="A0A2T4C7M1"/>
<name>A0A2T4C7M1_TRILO</name>
<evidence type="ECO:0000313" key="3">
    <source>
        <dbReference type="Proteomes" id="UP000240760"/>
    </source>
</evidence>
<protein>
    <submittedName>
        <fullName evidence="2">Uncharacterized protein</fullName>
    </submittedName>
</protein>
<organism evidence="2 3">
    <name type="scientific">Trichoderma longibrachiatum ATCC 18648</name>
    <dbReference type="NCBI Taxonomy" id="983965"/>
    <lineage>
        <taxon>Eukaryota</taxon>
        <taxon>Fungi</taxon>
        <taxon>Dikarya</taxon>
        <taxon>Ascomycota</taxon>
        <taxon>Pezizomycotina</taxon>
        <taxon>Sordariomycetes</taxon>
        <taxon>Hypocreomycetidae</taxon>
        <taxon>Hypocreales</taxon>
        <taxon>Hypocreaceae</taxon>
        <taxon>Trichoderma</taxon>
    </lineage>
</organism>
<gene>
    <name evidence="2" type="ORF">M440DRAFT_1214260</name>
</gene>
<evidence type="ECO:0000256" key="1">
    <source>
        <dbReference type="SAM" id="Phobius"/>
    </source>
</evidence>
<evidence type="ECO:0000313" key="2">
    <source>
        <dbReference type="EMBL" id="PTB77518.1"/>
    </source>
</evidence>
<keyword evidence="3" id="KW-1185">Reference proteome</keyword>
<feature type="transmembrane region" description="Helical" evidence="1">
    <location>
        <begin position="28"/>
        <end position="53"/>
    </location>
</feature>
<dbReference type="Proteomes" id="UP000240760">
    <property type="component" value="Unassembled WGS sequence"/>
</dbReference>
<keyword evidence="1" id="KW-0472">Membrane</keyword>